<evidence type="ECO:0000313" key="4">
    <source>
        <dbReference type="Proteomes" id="UP000736672"/>
    </source>
</evidence>
<feature type="compositionally biased region" description="Polar residues" evidence="2">
    <location>
        <begin position="1"/>
        <end position="15"/>
    </location>
</feature>
<dbReference type="Proteomes" id="UP000736672">
    <property type="component" value="Unassembled WGS sequence"/>
</dbReference>
<evidence type="ECO:0000256" key="1">
    <source>
        <dbReference type="SAM" id="Coils"/>
    </source>
</evidence>
<comment type="caution">
    <text evidence="3">The sequence shown here is derived from an EMBL/GenBank/DDBJ whole genome shotgun (WGS) entry which is preliminary data.</text>
</comment>
<reference evidence="3" key="1">
    <citation type="journal article" date="2021" name="Nat. Commun.">
        <title>Genetic determinants of endophytism in the Arabidopsis root mycobiome.</title>
        <authorList>
            <person name="Mesny F."/>
            <person name="Miyauchi S."/>
            <person name="Thiergart T."/>
            <person name="Pickel B."/>
            <person name="Atanasova L."/>
            <person name="Karlsson M."/>
            <person name="Huettel B."/>
            <person name="Barry K.W."/>
            <person name="Haridas S."/>
            <person name="Chen C."/>
            <person name="Bauer D."/>
            <person name="Andreopoulos W."/>
            <person name="Pangilinan J."/>
            <person name="LaButti K."/>
            <person name="Riley R."/>
            <person name="Lipzen A."/>
            <person name="Clum A."/>
            <person name="Drula E."/>
            <person name="Henrissat B."/>
            <person name="Kohler A."/>
            <person name="Grigoriev I.V."/>
            <person name="Martin F.M."/>
            <person name="Hacquard S."/>
        </authorList>
    </citation>
    <scope>NUCLEOTIDE SEQUENCE</scope>
    <source>
        <strain evidence="3">FSSC 5 MPI-SDFR-AT-0091</strain>
    </source>
</reference>
<protein>
    <submittedName>
        <fullName evidence="3">Uncharacterized protein</fullName>
    </submittedName>
</protein>
<name>A0A9P9G8Z1_FUSSL</name>
<keyword evidence="4" id="KW-1185">Reference proteome</keyword>
<dbReference type="EMBL" id="JAGTJS010000027">
    <property type="protein sequence ID" value="KAH7234182.1"/>
    <property type="molecule type" value="Genomic_DNA"/>
</dbReference>
<sequence>MSDTTPQTNTPNKESSPNERLYTTATPIRFAPRGTGGNVVMLDPRNVQQWQLDAYEARLDETASQMAKYKDRVQELESLVEESASNKAGDQTALRGELDMLREELGKMMSAQQQAQAKKKGGWFPWKTSMVIVLAGAIYFSRYAGYVEESVF</sequence>
<dbReference type="OrthoDB" id="5056520at2759"/>
<gene>
    <name evidence="3" type="ORF">B0J15DRAFT_472056</name>
</gene>
<proteinExistence type="predicted"/>
<keyword evidence="1" id="KW-0175">Coiled coil</keyword>
<evidence type="ECO:0000256" key="2">
    <source>
        <dbReference type="SAM" id="MobiDB-lite"/>
    </source>
</evidence>
<organism evidence="3 4">
    <name type="scientific">Fusarium solani</name>
    <name type="common">Filamentous fungus</name>
    <dbReference type="NCBI Taxonomy" id="169388"/>
    <lineage>
        <taxon>Eukaryota</taxon>
        <taxon>Fungi</taxon>
        <taxon>Dikarya</taxon>
        <taxon>Ascomycota</taxon>
        <taxon>Pezizomycotina</taxon>
        <taxon>Sordariomycetes</taxon>
        <taxon>Hypocreomycetidae</taxon>
        <taxon>Hypocreales</taxon>
        <taxon>Nectriaceae</taxon>
        <taxon>Fusarium</taxon>
        <taxon>Fusarium solani species complex</taxon>
    </lineage>
</organism>
<feature type="region of interest" description="Disordered" evidence="2">
    <location>
        <begin position="1"/>
        <end position="23"/>
    </location>
</feature>
<accession>A0A9P9G8Z1</accession>
<dbReference type="AlphaFoldDB" id="A0A9P9G8Z1"/>
<evidence type="ECO:0000313" key="3">
    <source>
        <dbReference type="EMBL" id="KAH7234182.1"/>
    </source>
</evidence>
<feature type="coiled-coil region" evidence="1">
    <location>
        <begin position="52"/>
        <end position="118"/>
    </location>
</feature>